<evidence type="ECO:0000313" key="4">
    <source>
        <dbReference type="Proteomes" id="UP001240984"/>
    </source>
</evidence>
<name>A0ABT9MML0_9ACTN</name>
<accession>A0ABT9MML0</accession>
<feature type="compositionally biased region" description="Low complexity" evidence="1">
    <location>
        <begin position="89"/>
        <end position="115"/>
    </location>
</feature>
<sequence length="222" mass="23199">MSEHGAPPHDPDADMVTGTHRAASGLRRFIRDYAWVIVAVALAVIVALCSLRFTSGIAPAWKAGAPAPSTSLIANLTAAPMVAPAISPSTAPLGSASPSSGDSGPSPSRTPSRTPVTHAPSPAPDRSTGVPGPEPRTTTVELGPVSDGELKATLRLYCWQEFGASEARLGSGPGSWECRGPGFHRLVDMDAMCAWRNGSTAQAQVTDPQDPYSWRCYRPRSA</sequence>
<evidence type="ECO:0000256" key="2">
    <source>
        <dbReference type="SAM" id="Phobius"/>
    </source>
</evidence>
<dbReference type="Proteomes" id="UP001240984">
    <property type="component" value="Unassembled WGS sequence"/>
</dbReference>
<gene>
    <name evidence="3" type="ORF">J2S43_000803</name>
</gene>
<feature type="transmembrane region" description="Helical" evidence="2">
    <location>
        <begin position="33"/>
        <end position="53"/>
    </location>
</feature>
<organism evidence="3 4">
    <name type="scientific">Catenuloplanes nepalensis</name>
    <dbReference type="NCBI Taxonomy" id="587533"/>
    <lineage>
        <taxon>Bacteria</taxon>
        <taxon>Bacillati</taxon>
        <taxon>Actinomycetota</taxon>
        <taxon>Actinomycetes</taxon>
        <taxon>Micromonosporales</taxon>
        <taxon>Micromonosporaceae</taxon>
        <taxon>Catenuloplanes</taxon>
    </lineage>
</organism>
<keyword evidence="2" id="KW-0472">Membrane</keyword>
<keyword evidence="4" id="KW-1185">Reference proteome</keyword>
<protein>
    <submittedName>
        <fullName evidence="3">Uncharacterized protein</fullName>
    </submittedName>
</protein>
<evidence type="ECO:0000313" key="3">
    <source>
        <dbReference type="EMBL" id="MDP9792291.1"/>
    </source>
</evidence>
<comment type="caution">
    <text evidence="3">The sequence shown here is derived from an EMBL/GenBank/DDBJ whole genome shotgun (WGS) entry which is preliminary data.</text>
</comment>
<dbReference type="RefSeq" id="WP_306827188.1">
    <property type="nucleotide sequence ID" value="NZ_JAUSRA010000001.1"/>
</dbReference>
<reference evidence="3 4" key="1">
    <citation type="submission" date="2023-07" db="EMBL/GenBank/DDBJ databases">
        <title>Sequencing the genomes of 1000 actinobacteria strains.</title>
        <authorList>
            <person name="Klenk H.-P."/>
        </authorList>
    </citation>
    <scope>NUCLEOTIDE SEQUENCE [LARGE SCALE GENOMIC DNA]</scope>
    <source>
        <strain evidence="3 4">DSM 44710</strain>
    </source>
</reference>
<feature type="region of interest" description="Disordered" evidence="1">
    <location>
        <begin position="89"/>
        <end position="146"/>
    </location>
</feature>
<keyword evidence="2" id="KW-1133">Transmembrane helix</keyword>
<dbReference type="EMBL" id="JAUSRA010000001">
    <property type="protein sequence ID" value="MDP9792291.1"/>
    <property type="molecule type" value="Genomic_DNA"/>
</dbReference>
<keyword evidence="2" id="KW-0812">Transmembrane</keyword>
<evidence type="ECO:0000256" key="1">
    <source>
        <dbReference type="SAM" id="MobiDB-lite"/>
    </source>
</evidence>
<proteinExistence type="predicted"/>